<evidence type="ECO:0000313" key="2">
    <source>
        <dbReference type="EMBL" id="TMW58920.1"/>
    </source>
</evidence>
<organism evidence="2 3">
    <name type="scientific">Pythium oligandrum</name>
    <name type="common">Mycoparasitic fungus</name>
    <dbReference type="NCBI Taxonomy" id="41045"/>
    <lineage>
        <taxon>Eukaryota</taxon>
        <taxon>Sar</taxon>
        <taxon>Stramenopiles</taxon>
        <taxon>Oomycota</taxon>
        <taxon>Peronosporomycetes</taxon>
        <taxon>Pythiales</taxon>
        <taxon>Pythiaceae</taxon>
        <taxon>Pythium</taxon>
    </lineage>
</organism>
<name>A0A8K1FD04_PYTOL</name>
<feature type="transmembrane region" description="Helical" evidence="1">
    <location>
        <begin position="41"/>
        <end position="63"/>
    </location>
</feature>
<keyword evidence="1" id="KW-0812">Transmembrane</keyword>
<keyword evidence="1" id="KW-0472">Membrane</keyword>
<proteinExistence type="predicted"/>
<evidence type="ECO:0000256" key="1">
    <source>
        <dbReference type="SAM" id="Phobius"/>
    </source>
</evidence>
<keyword evidence="3" id="KW-1185">Reference proteome</keyword>
<dbReference type="Proteomes" id="UP000794436">
    <property type="component" value="Unassembled WGS sequence"/>
</dbReference>
<dbReference type="EMBL" id="SPLM01000110">
    <property type="protein sequence ID" value="TMW58920.1"/>
    <property type="molecule type" value="Genomic_DNA"/>
</dbReference>
<comment type="caution">
    <text evidence="2">The sequence shown here is derived from an EMBL/GenBank/DDBJ whole genome shotgun (WGS) entry which is preliminary data.</text>
</comment>
<keyword evidence="1" id="KW-1133">Transmembrane helix</keyword>
<dbReference type="AlphaFoldDB" id="A0A8K1FD04"/>
<protein>
    <submittedName>
        <fullName evidence="2">Uncharacterized protein</fullName>
    </submittedName>
</protein>
<reference evidence="2" key="1">
    <citation type="submission" date="2019-03" db="EMBL/GenBank/DDBJ databases">
        <title>Long read genome sequence of the mycoparasitic Pythium oligandrum ATCC 38472 isolated from sugarbeet rhizosphere.</title>
        <authorList>
            <person name="Gaulin E."/>
        </authorList>
    </citation>
    <scope>NUCLEOTIDE SEQUENCE</scope>
    <source>
        <strain evidence="2">ATCC 38472_TT</strain>
    </source>
</reference>
<sequence length="155" mass="17644">MLFLFQDGTTKDMLTLSKNRESLKFSQNIQRMAVRLSIPHINMVLSIVGCVLCGVGVVAVILYSTFTTKDPLQDIDRAHVIAQVMLDESKFPSMVLRRHLVDLLDDQTKHPEVHMFVIQALALAPHECRDDKEHIKFGMESRETRNSSSHVLDLE</sequence>
<gene>
    <name evidence="2" type="ORF">Poli38472_007065</name>
</gene>
<evidence type="ECO:0000313" key="3">
    <source>
        <dbReference type="Proteomes" id="UP000794436"/>
    </source>
</evidence>
<accession>A0A8K1FD04</accession>